<dbReference type="SUPFAM" id="SSF56176">
    <property type="entry name" value="FAD-binding/transporter-associated domain-like"/>
    <property type="match status" value="1"/>
</dbReference>
<feature type="domain" description="FAD-binding PCMH-type" evidence="3">
    <location>
        <begin position="1"/>
        <end position="171"/>
    </location>
</feature>
<dbReference type="EMBL" id="JBHSNA010000003">
    <property type="protein sequence ID" value="MFC5565965.1"/>
    <property type="molecule type" value="Genomic_DNA"/>
</dbReference>
<dbReference type="Proteomes" id="UP001596056">
    <property type="component" value="Unassembled WGS sequence"/>
</dbReference>
<comment type="caution">
    <text evidence="4">The sequence shown here is derived from an EMBL/GenBank/DDBJ whole genome shotgun (WGS) entry which is preliminary data.</text>
</comment>
<dbReference type="PROSITE" id="PS51387">
    <property type="entry name" value="FAD_PCMH"/>
    <property type="match status" value="1"/>
</dbReference>
<keyword evidence="5" id="KW-1185">Reference proteome</keyword>
<evidence type="ECO:0000313" key="5">
    <source>
        <dbReference type="Proteomes" id="UP001596056"/>
    </source>
</evidence>
<accession>A0ABW0SAJ4</accession>
<dbReference type="RefSeq" id="WP_209840474.1">
    <property type="nucleotide sequence ID" value="NZ_JAGGJP010000007.1"/>
</dbReference>
<reference evidence="5" key="1">
    <citation type="journal article" date="2019" name="Int. J. Syst. Evol. Microbiol.">
        <title>The Global Catalogue of Microorganisms (GCM) 10K type strain sequencing project: providing services to taxonomists for standard genome sequencing and annotation.</title>
        <authorList>
            <consortium name="The Broad Institute Genomics Platform"/>
            <consortium name="The Broad Institute Genome Sequencing Center for Infectious Disease"/>
            <person name="Wu L."/>
            <person name="Ma J."/>
        </authorList>
    </citation>
    <scope>NUCLEOTIDE SEQUENCE [LARGE SCALE GENOMIC DNA]</scope>
    <source>
        <strain evidence="5">KACC 11588</strain>
    </source>
</reference>
<dbReference type="PANTHER" id="PTHR11748">
    <property type="entry name" value="D-LACTATE DEHYDROGENASE"/>
    <property type="match status" value="1"/>
</dbReference>
<dbReference type="InterPro" id="IPR016169">
    <property type="entry name" value="FAD-bd_PCMH_sub2"/>
</dbReference>
<dbReference type="Pfam" id="PF01565">
    <property type="entry name" value="FAD_binding_4"/>
    <property type="match status" value="1"/>
</dbReference>
<dbReference type="InterPro" id="IPR036318">
    <property type="entry name" value="FAD-bd_PCMH-like_sf"/>
</dbReference>
<dbReference type="PANTHER" id="PTHR11748:SF103">
    <property type="entry name" value="GLYCOLATE OXIDASE SUBUNIT GLCE"/>
    <property type="match status" value="1"/>
</dbReference>
<dbReference type="InterPro" id="IPR016164">
    <property type="entry name" value="FAD-linked_Oxase-like_C"/>
</dbReference>
<dbReference type="InterPro" id="IPR016166">
    <property type="entry name" value="FAD-bd_PCMH"/>
</dbReference>
<dbReference type="SUPFAM" id="SSF55103">
    <property type="entry name" value="FAD-linked oxidases, C-terminal domain"/>
    <property type="match status" value="1"/>
</dbReference>
<name>A0ABW0SAJ4_9RHOB</name>
<evidence type="ECO:0000256" key="1">
    <source>
        <dbReference type="ARBA" id="ARBA00022630"/>
    </source>
</evidence>
<protein>
    <submittedName>
        <fullName evidence="4">FAD-binding protein</fullName>
    </submittedName>
</protein>
<evidence type="ECO:0000256" key="2">
    <source>
        <dbReference type="ARBA" id="ARBA00022827"/>
    </source>
</evidence>
<keyword evidence="1" id="KW-0285">Flavoprotein</keyword>
<keyword evidence="2" id="KW-0274">FAD</keyword>
<proteinExistence type="predicted"/>
<evidence type="ECO:0000313" key="4">
    <source>
        <dbReference type="EMBL" id="MFC5565965.1"/>
    </source>
</evidence>
<evidence type="ECO:0000259" key="3">
    <source>
        <dbReference type="PROSITE" id="PS51387"/>
    </source>
</evidence>
<sequence>MRPASEAELAEMVRAARGPLAVGGGFTRGTVAGGERLTVAGIAGIELHEPGALTLVAKAGTPVAEVERVLGEAGQRLAFEPMDLRALLGTGGEPTLGGVIATNASGPRRVQAGAARDVLLGVRFVDGTGMAVSNGGRVMKNVTGLDLARLLAGSHGTLGVVTEVALKVLPVPEAVATLAFGGHDPGKAVACMAAALGSPFEVTGAAHDAEAGVTRLRLEGFAGAVAVRAERLAKLLTAWGVAEVVEGPGPWAAIRDVTDFAGRPGDVWRLSVRPSRMAEALALAGGAQRLDWGGGRAWVLVAEGTDLRGRLGAFGARAVLVRAAAETRAALGAFPAEAPGVAMLSARLRERFDPRGLFNPGLVAA</sequence>
<dbReference type="InterPro" id="IPR006094">
    <property type="entry name" value="Oxid_FAD_bind_N"/>
</dbReference>
<organism evidence="4 5">
    <name type="scientific">Rubellimicrobium aerolatum</name>
    <dbReference type="NCBI Taxonomy" id="490979"/>
    <lineage>
        <taxon>Bacteria</taxon>
        <taxon>Pseudomonadati</taxon>
        <taxon>Pseudomonadota</taxon>
        <taxon>Alphaproteobacteria</taxon>
        <taxon>Rhodobacterales</taxon>
        <taxon>Roseobacteraceae</taxon>
        <taxon>Rubellimicrobium</taxon>
    </lineage>
</organism>
<dbReference type="Gene3D" id="3.30.465.10">
    <property type="match status" value="1"/>
</dbReference>
<gene>
    <name evidence="4" type="ORF">ACFPOC_05960</name>
</gene>